<reference evidence="2" key="1">
    <citation type="submission" date="2016-10" db="EMBL/GenBank/DDBJ databases">
        <authorList>
            <person name="Varghese N."/>
            <person name="Submissions S."/>
        </authorList>
    </citation>
    <scope>NUCLEOTIDE SEQUENCE [LARGE SCALE GENOMIC DNA]</scope>
    <source>
        <strain evidence="2">DSM 25055</strain>
    </source>
</reference>
<dbReference type="PROSITE" id="PS51257">
    <property type="entry name" value="PROKAR_LIPOPROTEIN"/>
    <property type="match status" value="1"/>
</dbReference>
<dbReference type="STRING" id="1186196.SAMN04489841_2998"/>
<dbReference type="EMBL" id="FOFD01000004">
    <property type="protein sequence ID" value="SER11954.1"/>
    <property type="molecule type" value="Genomic_DNA"/>
</dbReference>
<accession>A0A1H9LKL4</accession>
<dbReference type="OrthoDB" id="198474at2157"/>
<dbReference type="InterPro" id="IPR006311">
    <property type="entry name" value="TAT_signal"/>
</dbReference>
<protein>
    <submittedName>
        <fullName evidence="1">Gluconate 2-dehydrogenase subunit 3</fullName>
    </submittedName>
</protein>
<sequence length="183" mass="19014">MELTRRDAVAALAALGVGGGTLSGCAAPTGSAPGGSDGDPAADVDTERIRETLVAAAAVVYPSEVTGTATFVETFLEGRLEDPTHAANVDAAVAELNERADDWFGDAFPALSPADRDRCLRELGVDSAAEDPDGRTRERLRYYVVNELLVALYTSPTGGELVGIENPIGHPGGLESYQRGPDA</sequence>
<dbReference type="PROSITE" id="PS51318">
    <property type="entry name" value="TAT"/>
    <property type="match status" value="1"/>
</dbReference>
<gene>
    <name evidence="1" type="ORF">SAMN04489841_2998</name>
</gene>
<evidence type="ECO:0000313" key="2">
    <source>
        <dbReference type="Proteomes" id="UP000199114"/>
    </source>
</evidence>
<dbReference type="Pfam" id="PF13618">
    <property type="entry name" value="Gluconate_2-dh3"/>
    <property type="match status" value="1"/>
</dbReference>
<dbReference type="AlphaFoldDB" id="A0A1H9LKL4"/>
<keyword evidence="2" id="KW-1185">Reference proteome</keyword>
<dbReference type="InterPro" id="IPR027056">
    <property type="entry name" value="Gluconate_2DH_su3"/>
</dbReference>
<dbReference type="Proteomes" id="UP000199114">
    <property type="component" value="Unassembled WGS sequence"/>
</dbReference>
<name>A0A1H9LKL4_9EURY</name>
<evidence type="ECO:0000313" key="1">
    <source>
        <dbReference type="EMBL" id="SER11954.1"/>
    </source>
</evidence>
<organism evidence="1 2">
    <name type="scientific">Natrinema salaciae</name>
    <dbReference type="NCBI Taxonomy" id="1186196"/>
    <lineage>
        <taxon>Archaea</taxon>
        <taxon>Methanobacteriati</taxon>
        <taxon>Methanobacteriota</taxon>
        <taxon>Stenosarchaea group</taxon>
        <taxon>Halobacteria</taxon>
        <taxon>Halobacteriales</taxon>
        <taxon>Natrialbaceae</taxon>
        <taxon>Natrinema</taxon>
    </lineage>
</organism>
<proteinExistence type="predicted"/>
<dbReference type="RefSeq" id="WP_090618541.1">
    <property type="nucleotide sequence ID" value="NZ_FOFD01000004.1"/>
</dbReference>